<name>A0ABD4TPQ2_9EURY</name>
<dbReference type="EMBL" id="VOTZ01000023">
    <property type="protein sequence ID" value="MCQ1539265.1"/>
    <property type="molecule type" value="Genomic_DNA"/>
</dbReference>
<reference evidence="1 2" key="1">
    <citation type="submission" date="2019-08" db="EMBL/GenBank/DDBJ databases">
        <authorList>
            <person name="Chen S.-C."/>
            <person name="Lai M.-C."/>
            <person name="You Y.-T."/>
        </authorList>
    </citation>
    <scope>NUCLEOTIDE SEQUENCE [LARGE SCALE GENOMIC DNA]</scope>
    <source>
        <strain evidence="1 2">P2F9704a</strain>
    </source>
</reference>
<organism evidence="1 2">
    <name type="scientific">Methanocalculus taiwanensis</name>
    <dbReference type="NCBI Taxonomy" id="106207"/>
    <lineage>
        <taxon>Archaea</taxon>
        <taxon>Methanobacteriati</taxon>
        <taxon>Methanobacteriota</taxon>
        <taxon>Stenosarchaea group</taxon>
        <taxon>Methanomicrobia</taxon>
        <taxon>Methanomicrobiales</taxon>
        <taxon>Methanocalculaceae</taxon>
        <taxon>Methanocalculus</taxon>
    </lineage>
</organism>
<dbReference type="AlphaFoldDB" id="A0ABD4TPQ2"/>
<evidence type="ECO:0008006" key="3">
    <source>
        <dbReference type="Google" id="ProtNLM"/>
    </source>
</evidence>
<dbReference type="Proteomes" id="UP001524383">
    <property type="component" value="Unassembled WGS sequence"/>
</dbReference>
<keyword evidence="2" id="KW-1185">Reference proteome</keyword>
<evidence type="ECO:0000313" key="1">
    <source>
        <dbReference type="EMBL" id="MCQ1539265.1"/>
    </source>
</evidence>
<evidence type="ECO:0000313" key="2">
    <source>
        <dbReference type="Proteomes" id="UP001524383"/>
    </source>
</evidence>
<sequence length="201" mass="22269">MSRMVIIAILSLLFLCASAGCTGILPGQNNAGTLPDQTQYQPTYEPAGETPAVVQPQAYAQTSSQSSGGVNSISRMVIWAEPMDMGAFHDLDGLIIKYCFYDTNNRPVSFDGTFISMQISIHTPDTNRQKLKINPRQIYRGSTTITRSLPDEEYPLRGIWIPYTELTLDAQDRGIGRVHVKATLPTGVVLEAEERYIWPVT</sequence>
<proteinExistence type="predicted"/>
<comment type="caution">
    <text evidence="1">The sequence shown here is derived from an EMBL/GenBank/DDBJ whole genome shotgun (WGS) entry which is preliminary data.</text>
</comment>
<protein>
    <recommendedName>
        <fullName evidence="3">DUF4352 domain-containing protein</fullName>
    </recommendedName>
</protein>
<dbReference type="RefSeq" id="WP_255333231.1">
    <property type="nucleotide sequence ID" value="NZ_VOTZ01000023.1"/>
</dbReference>
<dbReference type="PROSITE" id="PS51257">
    <property type="entry name" value="PROKAR_LIPOPROTEIN"/>
    <property type="match status" value="1"/>
</dbReference>
<gene>
    <name evidence="1" type="ORF">FTO68_09765</name>
</gene>
<accession>A0ABD4TPQ2</accession>